<comment type="caution">
    <text evidence="2">The sequence shown here is derived from an EMBL/GenBank/DDBJ whole genome shotgun (WGS) entry which is preliminary data.</text>
</comment>
<evidence type="ECO:0000313" key="2">
    <source>
        <dbReference type="EMBL" id="KZL81208.1"/>
    </source>
</evidence>
<keyword evidence="3" id="KW-1185">Reference proteome</keyword>
<feature type="compositionally biased region" description="Polar residues" evidence="1">
    <location>
        <begin position="523"/>
        <end position="534"/>
    </location>
</feature>
<evidence type="ECO:0000256" key="1">
    <source>
        <dbReference type="SAM" id="MobiDB-lite"/>
    </source>
</evidence>
<gene>
    <name evidence="2" type="ORF">CI238_08684</name>
</gene>
<proteinExistence type="predicted"/>
<protein>
    <submittedName>
        <fullName evidence="2">Uncharacterized protein</fullName>
    </submittedName>
</protein>
<evidence type="ECO:0000313" key="3">
    <source>
        <dbReference type="Proteomes" id="UP000076584"/>
    </source>
</evidence>
<dbReference type="STRING" id="1573173.A0A161WAR7"/>
<reference evidence="2 3" key="1">
    <citation type="submission" date="2015-06" db="EMBL/GenBank/DDBJ databases">
        <title>Survival trade-offs in plant roots during colonization by closely related pathogenic and mutualistic fungi.</title>
        <authorList>
            <person name="Hacquard S."/>
            <person name="Kracher B."/>
            <person name="Hiruma K."/>
            <person name="Weinman A."/>
            <person name="Muench P."/>
            <person name="Garrido Oter R."/>
            <person name="Ver Loren van Themaat E."/>
            <person name="Dallerey J.-F."/>
            <person name="Damm U."/>
            <person name="Henrissat B."/>
            <person name="Lespinet O."/>
            <person name="Thon M."/>
            <person name="Kemen E."/>
            <person name="McHardy A.C."/>
            <person name="Schulze-Lefert P."/>
            <person name="O'Connell R.J."/>
        </authorList>
    </citation>
    <scope>NUCLEOTIDE SEQUENCE [LARGE SCALE GENOMIC DNA]</scope>
    <source>
        <strain evidence="2 3">MAFF 238704</strain>
    </source>
</reference>
<dbReference type="AlphaFoldDB" id="A0A161WAR7"/>
<dbReference type="Proteomes" id="UP000076584">
    <property type="component" value="Unassembled WGS sequence"/>
</dbReference>
<feature type="region of interest" description="Disordered" evidence="1">
    <location>
        <begin position="514"/>
        <end position="539"/>
    </location>
</feature>
<dbReference type="EMBL" id="LFIW01001728">
    <property type="protein sequence ID" value="KZL81208.1"/>
    <property type="molecule type" value="Genomic_DNA"/>
</dbReference>
<name>A0A161WAR7_COLIC</name>
<sequence>MCQAEKWWCIGCRNVRLGLQKCERFDPVTDFCESTNLENPPLKPAFENCDNLECKYLDPAFAWHPDRPLSPDSQAFAAWLKDVNDKMDSPSATTLDTTGAEPKAGSLQLEELVDKASGSGNIQIQGLKPTFSNSCANANALSVRLPQLLKTSSSVPQSRTNIPSEYTVTTSARQTKNGSLDNSKGSSNEHLGIQLQQTNAQTSRVINAYVSVLTKHRNRLTNPRGQSITTPTPSGGLQHAMNPGHRAVMDKLMNPNAGTSSRSSHSPSIPHWQMHFHNAQGQRYNSTPPQLRQASAARRTQSGPSVMSEISPKRAAYMTDLENQVRHLHAQHYRPTYHSRPVVAATMSNEVMVGHHSISTQDMNSPPSVIANNGHFQGVFLNLGSINQQQTIGSLNGIGTYPGFVQQAPAVLSDPRFNCWAQAGSHLPSFGQGHPHYQTAVPSFSPQGLPRPSLSLNGPKKSSHFLAPNDRLFWEHHSYSSLQSPISQQSNYSPVTYQAGLGDQIMETEHPAKRIRTQREGSLGTTQSNSNGSATMDEKYWVRRPVSEF</sequence>
<accession>A0A161WAR7</accession>
<organism evidence="2 3">
    <name type="scientific">Colletotrichum incanum</name>
    <name type="common">Soybean anthracnose fungus</name>
    <dbReference type="NCBI Taxonomy" id="1573173"/>
    <lineage>
        <taxon>Eukaryota</taxon>
        <taxon>Fungi</taxon>
        <taxon>Dikarya</taxon>
        <taxon>Ascomycota</taxon>
        <taxon>Pezizomycotina</taxon>
        <taxon>Sordariomycetes</taxon>
        <taxon>Hypocreomycetidae</taxon>
        <taxon>Glomerellales</taxon>
        <taxon>Glomerellaceae</taxon>
        <taxon>Colletotrichum</taxon>
        <taxon>Colletotrichum spaethianum species complex</taxon>
    </lineage>
</organism>